<reference evidence="2 3" key="1">
    <citation type="submission" date="2018-12" db="EMBL/GenBank/DDBJ databases">
        <authorList>
            <person name="Yu L."/>
        </authorList>
    </citation>
    <scope>NUCLEOTIDE SEQUENCE [LARGE SCALE GENOMIC DNA]</scope>
    <source>
        <strain evidence="2 3">S5H2222</strain>
    </source>
</reference>
<evidence type="ECO:0000259" key="1">
    <source>
        <dbReference type="Pfam" id="PF13354"/>
    </source>
</evidence>
<dbReference type="OrthoDB" id="9775096at2"/>
<dbReference type="InterPro" id="IPR045155">
    <property type="entry name" value="Beta-lactam_cat"/>
</dbReference>
<keyword evidence="3" id="KW-1185">Reference proteome</keyword>
<sequence length="261" mass="29913">MKEKVQRLIEEVRFDVKVVVSEANSNEFLIGIGIDDVFQSASLIKVPIMLAVLDYVEDNNVSLKQVIAIKEENVVDFSMITEQGLKNSTIYDLLVGMIITSDNTATNVLIDFIGMDNLNQYFKKIGLTQTILNRKMMDFEQVKKGLDNVTTARDMSVLFRHIYRQDLLTPKNCELALNILKRQRIYESLKRYLVDDVTIAHKTGSLDTVEHDVGIVFSPLKDYMIGIFVTNHCDNEEAKRLIGRISKVVYQHFVKKDEDSR</sequence>
<name>A0A3S0QXT4_9BACI</name>
<gene>
    <name evidence="2" type="ORF">EKG35_02010</name>
</gene>
<comment type="caution">
    <text evidence="2">The sequence shown here is derived from an EMBL/GenBank/DDBJ whole genome shotgun (WGS) entry which is preliminary data.</text>
</comment>
<protein>
    <submittedName>
        <fullName evidence="2">Serine hydrolase</fullName>
    </submittedName>
</protein>
<dbReference type="Gene3D" id="3.40.710.10">
    <property type="entry name" value="DD-peptidase/beta-lactamase superfamily"/>
    <property type="match status" value="1"/>
</dbReference>
<dbReference type="GO" id="GO:0046677">
    <property type="term" value="P:response to antibiotic"/>
    <property type="evidence" value="ECO:0007669"/>
    <property type="project" value="InterPro"/>
</dbReference>
<feature type="domain" description="Beta-lactamase class A catalytic" evidence="1">
    <location>
        <begin position="22"/>
        <end position="229"/>
    </location>
</feature>
<evidence type="ECO:0000313" key="3">
    <source>
        <dbReference type="Proteomes" id="UP000276349"/>
    </source>
</evidence>
<dbReference type="PANTHER" id="PTHR35333:SF3">
    <property type="entry name" value="BETA-LACTAMASE-TYPE TRANSPEPTIDASE FOLD CONTAINING PROTEIN"/>
    <property type="match status" value="1"/>
</dbReference>
<dbReference type="SUPFAM" id="SSF56601">
    <property type="entry name" value="beta-lactamase/transpeptidase-like"/>
    <property type="match status" value="1"/>
</dbReference>
<dbReference type="PANTHER" id="PTHR35333">
    <property type="entry name" value="BETA-LACTAMASE"/>
    <property type="match status" value="1"/>
</dbReference>
<dbReference type="InterPro" id="IPR000871">
    <property type="entry name" value="Beta-lactam_class-A"/>
</dbReference>
<dbReference type="InterPro" id="IPR012338">
    <property type="entry name" value="Beta-lactam/transpept-like"/>
</dbReference>
<evidence type="ECO:0000313" key="2">
    <source>
        <dbReference type="EMBL" id="RTQ95778.1"/>
    </source>
</evidence>
<dbReference type="EMBL" id="RXNR01000004">
    <property type="protein sequence ID" value="RTQ95778.1"/>
    <property type="molecule type" value="Genomic_DNA"/>
</dbReference>
<proteinExistence type="predicted"/>
<accession>A0A3S0QXT4</accession>
<dbReference type="Pfam" id="PF13354">
    <property type="entry name" value="Beta-lactamase2"/>
    <property type="match status" value="1"/>
</dbReference>
<dbReference type="AlphaFoldDB" id="A0A3S0QXT4"/>
<dbReference type="GO" id="GO:0008800">
    <property type="term" value="F:beta-lactamase activity"/>
    <property type="evidence" value="ECO:0007669"/>
    <property type="project" value="InterPro"/>
</dbReference>
<dbReference type="GO" id="GO:0030655">
    <property type="term" value="P:beta-lactam antibiotic catabolic process"/>
    <property type="evidence" value="ECO:0007669"/>
    <property type="project" value="InterPro"/>
</dbReference>
<dbReference type="RefSeq" id="WP_126292644.1">
    <property type="nucleotide sequence ID" value="NZ_JAXUAO010000032.1"/>
</dbReference>
<organism evidence="2 3">
    <name type="scientific">Lysinibacillus telephonicus</name>
    <dbReference type="NCBI Taxonomy" id="1714840"/>
    <lineage>
        <taxon>Bacteria</taxon>
        <taxon>Bacillati</taxon>
        <taxon>Bacillota</taxon>
        <taxon>Bacilli</taxon>
        <taxon>Bacillales</taxon>
        <taxon>Bacillaceae</taxon>
        <taxon>Lysinibacillus</taxon>
    </lineage>
</organism>
<keyword evidence="2" id="KW-0378">Hydrolase</keyword>
<dbReference type="Proteomes" id="UP000276349">
    <property type="component" value="Unassembled WGS sequence"/>
</dbReference>